<reference evidence="1" key="1">
    <citation type="journal article" date="2019" name="Sci. Rep.">
        <title>Draft genome of Tanacetum cinerariifolium, the natural source of mosquito coil.</title>
        <authorList>
            <person name="Yamashiro T."/>
            <person name="Shiraishi A."/>
            <person name="Satake H."/>
            <person name="Nakayama K."/>
        </authorList>
    </citation>
    <scope>NUCLEOTIDE SEQUENCE</scope>
</reference>
<dbReference type="AlphaFoldDB" id="A0A699QGA6"/>
<comment type="caution">
    <text evidence="1">The sequence shown here is derived from an EMBL/GenBank/DDBJ whole genome shotgun (WGS) entry which is preliminary data.</text>
</comment>
<proteinExistence type="predicted"/>
<organism evidence="1">
    <name type="scientific">Tanacetum cinerariifolium</name>
    <name type="common">Dalmatian daisy</name>
    <name type="synonym">Chrysanthemum cinerariifolium</name>
    <dbReference type="NCBI Taxonomy" id="118510"/>
    <lineage>
        <taxon>Eukaryota</taxon>
        <taxon>Viridiplantae</taxon>
        <taxon>Streptophyta</taxon>
        <taxon>Embryophyta</taxon>
        <taxon>Tracheophyta</taxon>
        <taxon>Spermatophyta</taxon>
        <taxon>Magnoliopsida</taxon>
        <taxon>eudicotyledons</taxon>
        <taxon>Gunneridae</taxon>
        <taxon>Pentapetalae</taxon>
        <taxon>asterids</taxon>
        <taxon>campanulids</taxon>
        <taxon>Asterales</taxon>
        <taxon>Asteraceae</taxon>
        <taxon>Asteroideae</taxon>
        <taxon>Anthemideae</taxon>
        <taxon>Anthemidinae</taxon>
        <taxon>Tanacetum</taxon>
    </lineage>
</organism>
<sequence length="130" mass="14567">SASTVPGQMANHFAIIAPRPGQCFASYSAMAGSDCIQKYPQTFICSQQHHGSSCPSVQWQIQLPPTLFLAWLPSRYHESCRVIHRCTSQPYQTLREMFGHTSVPILKNGDCNLSHLCPWFLVPISQFRAS</sequence>
<gene>
    <name evidence="1" type="ORF">Tci_835862</name>
</gene>
<name>A0A699QGA6_TANCI</name>
<feature type="non-terminal residue" evidence="1">
    <location>
        <position position="1"/>
    </location>
</feature>
<accession>A0A699QGA6</accession>
<dbReference type="EMBL" id="BKCJ010999979">
    <property type="protein sequence ID" value="GFC63892.1"/>
    <property type="molecule type" value="Genomic_DNA"/>
</dbReference>
<protein>
    <submittedName>
        <fullName evidence="1">Uncharacterized protein</fullName>
    </submittedName>
</protein>
<evidence type="ECO:0000313" key="1">
    <source>
        <dbReference type="EMBL" id="GFC63892.1"/>
    </source>
</evidence>